<dbReference type="OrthoDB" id="9803461at2"/>
<dbReference type="PANTHER" id="PTHR43772">
    <property type="entry name" value="ENDO-1,4-BETA-XYLANASE"/>
    <property type="match status" value="1"/>
</dbReference>
<dbReference type="Proteomes" id="UP000292884">
    <property type="component" value="Unassembled WGS sequence"/>
</dbReference>
<dbReference type="EMBL" id="SJSK01000001">
    <property type="protein sequence ID" value="TCC93643.1"/>
    <property type="molecule type" value="Genomic_DNA"/>
</dbReference>
<keyword evidence="4" id="KW-0119">Carbohydrate metabolism</keyword>
<evidence type="ECO:0000256" key="5">
    <source>
        <dbReference type="ARBA" id="ARBA00023295"/>
    </source>
</evidence>
<dbReference type="InterPro" id="IPR023296">
    <property type="entry name" value="Glyco_hydro_beta-prop_sf"/>
</dbReference>
<keyword evidence="3 8" id="KW-0378">Hydrolase</keyword>
<evidence type="ECO:0000256" key="3">
    <source>
        <dbReference type="ARBA" id="ARBA00022801"/>
    </source>
</evidence>
<dbReference type="SUPFAM" id="SSF75005">
    <property type="entry name" value="Arabinanase/levansucrase/invertase"/>
    <property type="match status" value="1"/>
</dbReference>
<evidence type="ECO:0000313" key="11">
    <source>
        <dbReference type="Proteomes" id="UP000292884"/>
    </source>
</evidence>
<feature type="active site" description="Proton donor" evidence="6">
    <location>
        <position position="208"/>
    </location>
</feature>
<accession>A0A4R0N2V1</accession>
<dbReference type="CDD" id="cd18618">
    <property type="entry name" value="GH43_Xsa43E-like"/>
    <property type="match status" value="1"/>
</dbReference>
<comment type="similarity">
    <text evidence="1 8">Belongs to the glycosyl hydrolase 43 family.</text>
</comment>
<dbReference type="Gene3D" id="2.115.10.20">
    <property type="entry name" value="Glycosyl hydrolase domain, family 43"/>
    <property type="match status" value="1"/>
</dbReference>
<dbReference type="GO" id="GO:0045493">
    <property type="term" value="P:xylan catabolic process"/>
    <property type="evidence" value="ECO:0007669"/>
    <property type="project" value="UniProtKB-KW"/>
</dbReference>
<protein>
    <submittedName>
        <fullName evidence="10">Glycoside hydrolase</fullName>
    </submittedName>
</protein>
<evidence type="ECO:0000256" key="6">
    <source>
        <dbReference type="PIRSR" id="PIRSR606710-1"/>
    </source>
</evidence>
<reference evidence="10 11" key="1">
    <citation type="submission" date="2019-02" db="EMBL/GenBank/DDBJ databases">
        <title>Pedobacter sp. RP-1-13 sp. nov., isolated from Arctic soil.</title>
        <authorList>
            <person name="Dahal R.H."/>
        </authorList>
    </citation>
    <scope>NUCLEOTIDE SEQUENCE [LARGE SCALE GENOMIC DNA]</scope>
    <source>
        <strain evidence="10 11">RP-1-13</strain>
    </source>
</reference>
<gene>
    <name evidence="10" type="ORF">EZ428_02410</name>
</gene>
<feature type="chain" id="PRO_5020787152" evidence="9">
    <location>
        <begin position="21"/>
        <end position="317"/>
    </location>
</feature>
<feature type="site" description="Important for catalytic activity, responsible for pKa modulation of the active site Glu and correct orientation of both the proton donor and substrate" evidence="7">
    <location>
        <position position="162"/>
    </location>
</feature>
<dbReference type="AlphaFoldDB" id="A0A4R0N2V1"/>
<keyword evidence="2" id="KW-0858">Xylan degradation</keyword>
<evidence type="ECO:0000256" key="4">
    <source>
        <dbReference type="ARBA" id="ARBA00023277"/>
    </source>
</evidence>
<keyword evidence="5 8" id="KW-0326">Glycosidase</keyword>
<dbReference type="GO" id="GO:0004553">
    <property type="term" value="F:hydrolase activity, hydrolyzing O-glycosyl compounds"/>
    <property type="evidence" value="ECO:0007669"/>
    <property type="project" value="InterPro"/>
</dbReference>
<dbReference type="InterPro" id="IPR006710">
    <property type="entry name" value="Glyco_hydro_43"/>
</dbReference>
<evidence type="ECO:0000256" key="7">
    <source>
        <dbReference type="PIRSR" id="PIRSR606710-2"/>
    </source>
</evidence>
<keyword evidence="11" id="KW-1185">Reference proteome</keyword>
<proteinExistence type="inferred from homology"/>
<dbReference type="PANTHER" id="PTHR43772:SF2">
    <property type="entry name" value="PUTATIVE (AFU_ORTHOLOGUE AFUA_2G04480)-RELATED"/>
    <property type="match status" value="1"/>
</dbReference>
<evidence type="ECO:0000256" key="9">
    <source>
        <dbReference type="SAM" id="SignalP"/>
    </source>
</evidence>
<feature type="signal peptide" evidence="9">
    <location>
        <begin position="1"/>
        <end position="20"/>
    </location>
</feature>
<dbReference type="RefSeq" id="WP_131551509.1">
    <property type="nucleotide sequence ID" value="NZ_SJSK01000001.1"/>
</dbReference>
<keyword evidence="9" id="KW-0732">Signal</keyword>
<evidence type="ECO:0000256" key="2">
    <source>
        <dbReference type="ARBA" id="ARBA00022651"/>
    </source>
</evidence>
<evidence type="ECO:0000256" key="8">
    <source>
        <dbReference type="RuleBase" id="RU361187"/>
    </source>
</evidence>
<keyword evidence="2" id="KW-0624">Polysaccharide degradation</keyword>
<organism evidence="10 11">
    <name type="scientific">Pedobacter frigiditerrae</name>
    <dbReference type="NCBI Taxonomy" id="2530452"/>
    <lineage>
        <taxon>Bacteria</taxon>
        <taxon>Pseudomonadati</taxon>
        <taxon>Bacteroidota</taxon>
        <taxon>Sphingobacteriia</taxon>
        <taxon>Sphingobacteriales</taxon>
        <taxon>Sphingobacteriaceae</taxon>
        <taxon>Pedobacter</taxon>
    </lineage>
</organism>
<dbReference type="InterPro" id="IPR052176">
    <property type="entry name" value="Glycosyl_Hydrlase_43_Enz"/>
</dbReference>
<sequence length="317" mass="35640">MKKNILIAISLVFSCFWASAQNPIIKHIFTADPAPIVYRDTVFLFTGHDTASVSATNYKMPDWHVFSSTDLVNWKDYGAALSPKTFSWATGDAYAAQCIERDGKFYWFVSTFHKKDDRSNGGAAIGVAVSDHPTGPYKDAIGKALVINEMTTDLKHAWDDIDPTVMIDDDGQAYMFWGNGSCRWVKLKKNMIEMDGEITIITPKNYIEGPWVYKRNDLYYLLYASKGTKPEMIEYCTAKSITGPWTYQGIIQENVPNSFTTHPGVLDYKGKSYFFYHNGSLPTGGSYRRSICIDEMFYNADGTIKKIVQTATGVAVK</sequence>
<evidence type="ECO:0000313" key="10">
    <source>
        <dbReference type="EMBL" id="TCC93643.1"/>
    </source>
</evidence>
<evidence type="ECO:0000256" key="1">
    <source>
        <dbReference type="ARBA" id="ARBA00009865"/>
    </source>
</evidence>
<feature type="active site" description="Proton acceptor" evidence="6">
    <location>
        <position position="32"/>
    </location>
</feature>
<name>A0A4R0N2V1_9SPHI</name>
<comment type="caution">
    <text evidence="10">The sequence shown here is derived from an EMBL/GenBank/DDBJ whole genome shotgun (WGS) entry which is preliminary data.</text>
</comment>
<dbReference type="PROSITE" id="PS51257">
    <property type="entry name" value="PROKAR_LIPOPROTEIN"/>
    <property type="match status" value="1"/>
</dbReference>
<dbReference type="Pfam" id="PF04616">
    <property type="entry name" value="Glyco_hydro_43"/>
    <property type="match status" value="1"/>
</dbReference>